<accession>A0ABT2N3E6</accession>
<reference evidence="2 3" key="1">
    <citation type="journal article" date="2022" name="Front. Microbiol.">
        <title>High genomic differentiation and limited gene flow indicate recent cryptic speciation within the genus Laspinema (cyanobacteria).</title>
        <authorList>
            <person name="Stanojkovic A."/>
            <person name="Skoupy S."/>
            <person name="Skaloud P."/>
            <person name="Dvorak P."/>
        </authorList>
    </citation>
    <scope>NUCLEOTIDE SEQUENCE [LARGE SCALE GENOMIC DNA]</scope>
    <source>
        <strain evidence="2 3">D3b</strain>
    </source>
</reference>
<dbReference type="EMBL" id="JAMXFA010000006">
    <property type="protein sequence ID" value="MCT7977212.1"/>
    <property type="molecule type" value="Genomic_DNA"/>
</dbReference>
<organism evidence="2 3">
    <name type="scientific">Laspinema olomoucense D3b</name>
    <dbReference type="NCBI Taxonomy" id="2953688"/>
    <lineage>
        <taxon>Bacteria</taxon>
        <taxon>Bacillati</taxon>
        <taxon>Cyanobacteriota</taxon>
        <taxon>Cyanophyceae</taxon>
        <taxon>Oscillatoriophycideae</taxon>
        <taxon>Oscillatoriales</taxon>
        <taxon>Laspinemataceae</taxon>
        <taxon>Laspinema</taxon>
        <taxon>Laspinema olomoucense</taxon>
    </lineage>
</organism>
<name>A0ABT2N3E6_9CYAN</name>
<evidence type="ECO:0000256" key="1">
    <source>
        <dbReference type="SAM" id="MobiDB-lite"/>
    </source>
</evidence>
<feature type="region of interest" description="Disordered" evidence="1">
    <location>
        <begin position="1"/>
        <end position="59"/>
    </location>
</feature>
<dbReference type="RefSeq" id="WP_261199793.1">
    <property type="nucleotide sequence ID" value="NZ_JAMXFA010000006.1"/>
</dbReference>
<sequence length="59" mass="6171">MTYGQTKGKSAHPKSGGSMDGGTRVGRGGDRHPDGIDPKITGDRPIKTPPKPAFSVNRP</sequence>
<gene>
    <name evidence="2" type="ORF">NG792_05800</name>
</gene>
<protein>
    <submittedName>
        <fullName evidence="2">Uncharacterized protein</fullName>
    </submittedName>
</protein>
<evidence type="ECO:0000313" key="2">
    <source>
        <dbReference type="EMBL" id="MCT7977212.1"/>
    </source>
</evidence>
<dbReference type="Proteomes" id="UP001525961">
    <property type="component" value="Unassembled WGS sequence"/>
</dbReference>
<keyword evidence="3" id="KW-1185">Reference proteome</keyword>
<feature type="compositionally biased region" description="Basic and acidic residues" evidence="1">
    <location>
        <begin position="27"/>
        <end position="46"/>
    </location>
</feature>
<evidence type="ECO:0000313" key="3">
    <source>
        <dbReference type="Proteomes" id="UP001525961"/>
    </source>
</evidence>
<comment type="caution">
    <text evidence="2">The sequence shown here is derived from an EMBL/GenBank/DDBJ whole genome shotgun (WGS) entry which is preliminary data.</text>
</comment>
<proteinExistence type="predicted"/>